<sequence length="337" mass="40315">MKKKLVLVLPVHFKLYEGIVNNLRNSNYEISLLFLTDQPYKYKSFREKLYALIQKNIFNRKDIKYQLAKIKNGKDIEIEFEKQQEIFDYVFIIRPDLFTRETLLKLKSKTKKIVAYQWDGLNRFSDVFYLISIFDRFGVFDIDDYSKYKNIHKNIVLVPNFYLEDKEFSNSNPEEKVFFIGSFLAERIEDIVKIAKYLKSIDIVTDIRIYSNSRSTQNKYNSDIDFFTEKVNYLDVLKLVKNSTVLLDFENRIHNGLSFRIFEGIYYKKKILTNNPLVKSYDFYHPNNIFVLENNNFAEIKTFLSLEYVDIDESVIEKYSFSNWLDTILDNVSQRNT</sequence>
<dbReference type="STRING" id="266749.SAMN05421876_103260"/>
<accession>A0A0C1F942</accession>
<evidence type="ECO:0000313" key="1">
    <source>
        <dbReference type="EMBL" id="KIA89647.1"/>
    </source>
</evidence>
<evidence type="ECO:0000313" key="2">
    <source>
        <dbReference type="Proteomes" id="UP000031473"/>
    </source>
</evidence>
<name>A0A0C1F942_9FLAO</name>
<gene>
    <name evidence="1" type="ORF">OA86_03190</name>
</gene>
<proteinExistence type="predicted"/>
<dbReference type="AlphaFoldDB" id="A0A0C1F942"/>
<organism evidence="1 2">
    <name type="scientific">Kaistella jeonii</name>
    <dbReference type="NCBI Taxonomy" id="266749"/>
    <lineage>
        <taxon>Bacteria</taxon>
        <taxon>Pseudomonadati</taxon>
        <taxon>Bacteroidota</taxon>
        <taxon>Flavobacteriia</taxon>
        <taxon>Flavobacteriales</taxon>
        <taxon>Weeksellaceae</taxon>
        <taxon>Chryseobacterium group</taxon>
        <taxon>Kaistella</taxon>
    </lineage>
</organism>
<dbReference type="Proteomes" id="UP000031473">
    <property type="component" value="Unassembled WGS sequence"/>
</dbReference>
<dbReference type="EMBL" id="JSYL01000002">
    <property type="protein sequence ID" value="KIA89647.1"/>
    <property type="molecule type" value="Genomic_DNA"/>
</dbReference>
<dbReference type="OrthoDB" id="3251881at2"/>
<dbReference type="RefSeq" id="WP_039348770.1">
    <property type="nucleotide sequence ID" value="NZ_FOLA01000003.1"/>
</dbReference>
<comment type="caution">
    <text evidence="1">The sequence shown here is derived from an EMBL/GenBank/DDBJ whole genome shotgun (WGS) entry which is preliminary data.</text>
</comment>
<keyword evidence="2" id="KW-1185">Reference proteome</keyword>
<evidence type="ECO:0008006" key="3">
    <source>
        <dbReference type="Google" id="ProtNLM"/>
    </source>
</evidence>
<protein>
    <recommendedName>
        <fullName evidence="3">Lipopolysaccharide biosynthesis protein</fullName>
    </recommendedName>
</protein>
<reference evidence="1 2" key="1">
    <citation type="submission" date="2014-10" db="EMBL/GenBank/DDBJ databases">
        <title>Kaistella jeonii genome.</title>
        <authorList>
            <person name="Clayton J.T."/>
            <person name="Newman J.D."/>
        </authorList>
    </citation>
    <scope>NUCLEOTIDE SEQUENCE [LARGE SCALE GENOMIC DNA]</scope>
    <source>
        <strain evidence="1 2">DSM 17048</strain>
    </source>
</reference>